<gene>
    <name evidence="1" type="ORF">BCR33DRAFT_714828</name>
</gene>
<comment type="caution">
    <text evidence="1">The sequence shown here is derived from an EMBL/GenBank/DDBJ whole genome shotgun (WGS) entry which is preliminary data.</text>
</comment>
<accession>A0A1Y2CL99</accession>
<dbReference type="AlphaFoldDB" id="A0A1Y2CL99"/>
<evidence type="ECO:0000313" key="2">
    <source>
        <dbReference type="Proteomes" id="UP000193642"/>
    </source>
</evidence>
<dbReference type="EMBL" id="MCGO01000013">
    <property type="protein sequence ID" value="ORY47763.1"/>
    <property type="molecule type" value="Genomic_DNA"/>
</dbReference>
<protein>
    <submittedName>
        <fullName evidence="1">Uncharacterized protein</fullName>
    </submittedName>
</protein>
<reference evidence="1 2" key="1">
    <citation type="submission" date="2016-07" db="EMBL/GenBank/DDBJ databases">
        <title>Pervasive Adenine N6-methylation of Active Genes in Fungi.</title>
        <authorList>
            <consortium name="DOE Joint Genome Institute"/>
            <person name="Mondo S.J."/>
            <person name="Dannebaum R.O."/>
            <person name="Kuo R.C."/>
            <person name="Labutti K."/>
            <person name="Haridas S."/>
            <person name="Kuo A."/>
            <person name="Salamov A."/>
            <person name="Ahrendt S.R."/>
            <person name="Lipzen A."/>
            <person name="Sullivan W."/>
            <person name="Andreopoulos W.B."/>
            <person name="Clum A."/>
            <person name="Lindquist E."/>
            <person name="Daum C."/>
            <person name="Ramamoorthy G.K."/>
            <person name="Gryganskyi A."/>
            <person name="Culley D."/>
            <person name="Magnuson J.K."/>
            <person name="James T.Y."/>
            <person name="O'Malley M.A."/>
            <person name="Stajich J.E."/>
            <person name="Spatafora J.W."/>
            <person name="Visel A."/>
            <person name="Grigoriev I.V."/>
        </authorList>
    </citation>
    <scope>NUCLEOTIDE SEQUENCE [LARGE SCALE GENOMIC DNA]</scope>
    <source>
        <strain evidence="1 2">JEL800</strain>
    </source>
</reference>
<sequence length="121" mass="13224">MSRLTASPELSHPVHLLLDNTPSNKPEPIPVFKGTDATFLEQGKEKRIAFVLQDLLTAEECSSLIAATEGLGDEQALLNIGYGRQILDESVQALHRGLCSTCQQNMGTDQVIRSSNCSVWK</sequence>
<name>A0A1Y2CL99_9FUNG</name>
<keyword evidence="2" id="KW-1185">Reference proteome</keyword>
<dbReference type="Proteomes" id="UP000193642">
    <property type="component" value="Unassembled WGS sequence"/>
</dbReference>
<organism evidence="1 2">
    <name type="scientific">Rhizoclosmatium globosum</name>
    <dbReference type="NCBI Taxonomy" id="329046"/>
    <lineage>
        <taxon>Eukaryota</taxon>
        <taxon>Fungi</taxon>
        <taxon>Fungi incertae sedis</taxon>
        <taxon>Chytridiomycota</taxon>
        <taxon>Chytridiomycota incertae sedis</taxon>
        <taxon>Chytridiomycetes</taxon>
        <taxon>Chytridiales</taxon>
        <taxon>Chytriomycetaceae</taxon>
        <taxon>Rhizoclosmatium</taxon>
    </lineage>
</organism>
<proteinExistence type="predicted"/>
<dbReference type="OrthoDB" id="69177at2759"/>
<evidence type="ECO:0000313" key="1">
    <source>
        <dbReference type="EMBL" id="ORY47763.1"/>
    </source>
</evidence>